<dbReference type="InterPro" id="IPR011991">
    <property type="entry name" value="ArsR-like_HTH"/>
</dbReference>
<feature type="domain" description="HTH arsR-type" evidence="2">
    <location>
        <begin position="9"/>
        <end position="101"/>
    </location>
</feature>
<comment type="caution">
    <text evidence="3">The sequence shown here is derived from an EMBL/GenBank/DDBJ whole genome shotgun (WGS) entry which is preliminary data.</text>
</comment>
<dbReference type="SUPFAM" id="SSF46785">
    <property type="entry name" value="Winged helix' DNA-binding domain"/>
    <property type="match status" value="1"/>
</dbReference>
<evidence type="ECO:0000313" key="4">
    <source>
        <dbReference type="Proteomes" id="UP000190626"/>
    </source>
</evidence>
<dbReference type="GO" id="GO:0003700">
    <property type="term" value="F:DNA-binding transcription factor activity"/>
    <property type="evidence" value="ECO:0007669"/>
    <property type="project" value="InterPro"/>
</dbReference>
<dbReference type="InterPro" id="IPR036390">
    <property type="entry name" value="WH_DNA-bd_sf"/>
</dbReference>
<gene>
    <name evidence="3" type="ORF">BC351_39870</name>
</gene>
<evidence type="ECO:0000256" key="1">
    <source>
        <dbReference type="ARBA" id="ARBA00023125"/>
    </source>
</evidence>
<proteinExistence type="predicted"/>
<dbReference type="OrthoDB" id="9799175at2"/>
<evidence type="ECO:0000259" key="2">
    <source>
        <dbReference type="PROSITE" id="PS50987"/>
    </source>
</evidence>
<reference evidence="4" key="1">
    <citation type="submission" date="2016-07" db="EMBL/GenBank/DDBJ databases">
        <authorList>
            <person name="Florea S."/>
            <person name="Webb J.S."/>
            <person name="Jaromczyk J."/>
            <person name="Schardl C.L."/>
        </authorList>
    </citation>
    <scope>NUCLEOTIDE SEQUENCE [LARGE SCALE GENOMIC DNA]</scope>
    <source>
        <strain evidence="4">CY1</strain>
    </source>
</reference>
<keyword evidence="1" id="KW-0238">DNA-binding</keyword>
<dbReference type="GO" id="GO:0003677">
    <property type="term" value="F:DNA binding"/>
    <property type="evidence" value="ECO:0007669"/>
    <property type="project" value="UniProtKB-KW"/>
</dbReference>
<dbReference type="STRING" id="1469647.BC351_39870"/>
<dbReference type="Pfam" id="PF01022">
    <property type="entry name" value="HTH_5"/>
    <property type="match status" value="1"/>
</dbReference>
<evidence type="ECO:0000313" key="3">
    <source>
        <dbReference type="EMBL" id="OPH47439.1"/>
    </source>
</evidence>
<keyword evidence="4" id="KW-1185">Reference proteome</keyword>
<dbReference type="CDD" id="cd00090">
    <property type="entry name" value="HTH_ARSR"/>
    <property type="match status" value="1"/>
</dbReference>
<organism evidence="3 4">
    <name type="scientific">Paenibacillus ferrarius</name>
    <dbReference type="NCBI Taxonomy" id="1469647"/>
    <lineage>
        <taxon>Bacteria</taxon>
        <taxon>Bacillati</taxon>
        <taxon>Bacillota</taxon>
        <taxon>Bacilli</taxon>
        <taxon>Bacillales</taxon>
        <taxon>Paenibacillaceae</taxon>
        <taxon>Paenibacillus</taxon>
    </lineage>
</organism>
<dbReference type="InterPro" id="IPR001845">
    <property type="entry name" value="HTH_ArsR_DNA-bd_dom"/>
</dbReference>
<dbReference type="Gene3D" id="1.10.10.10">
    <property type="entry name" value="Winged helix-like DNA-binding domain superfamily/Winged helix DNA-binding domain"/>
    <property type="match status" value="1"/>
</dbReference>
<dbReference type="Proteomes" id="UP000190626">
    <property type="component" value="Unassembled WGS sequence"/>
</dbReference>
<sequence>MSILQNCMIKNLVEEFWGYSGFGNTLSDQEVENGQTCGICNSNFNEKELSSSTIAAHFDITPSAISQHIKVLFESGLVVVRREGTKKYRSLTNSVTMLCCG</sequence>
<accession>A0A1V4H8A0</accession>
<name>A0A1V4H8A0_9BACL</name>
<dbReference type="EMBL" id="MBTG01000057">
    <property type="protein sequence ID" value="OPH47439.1"/>
    <property type="molecule type" value="Genomic_DNA"/>
</dbReference>
<dbReference type="RefSeq" id="WP_158082363.1">
    <property type="nucleotide sequence ID" value="NZ_MBTG01000057.1"/>
</dbReference>
<protein>
    <recommendedName>
        <fullName evidence="2">HTH arsR-type domain-containing protein</fullName>
    </recommendedName>
</protein>
<dbReference type="AlphaFoldDB" id="A0A1V4H8A0"/>
<dbReference type="PROSITE" id="PS50987">
    <property type="entry name" value="HTH_ARSR_2"/>
    <property type="match status" value="1"/>
</dbReference>
<dbReference type="InterPro" id="IPR036388">
    <property type="entry name" value="WH-like_DNA-bd_sf"/>
</dbReference>